<dbReference type="InterPro" id="IPR045851">
    <property type="entry name" value="AMP-bd_C_sf"/>
</dbReference>
<dbReference type="InterPro" id="IPR020845">
    <property type="entry name" value="AMP-binding_CS"/>
</dbReference>
<dbReference type="PANTHER" id="PTHR43767:SF8">
    <property type="entry name" value="LONG-CHAIN-FATTY-ACID--COA LIGASE"/>
    <property type="match status" value="1"/>
</dbReference>
<dbReference type="Gene3D" id="3.30.300.30">
    <property type="match status" value="1"/>
</dbReference>
<organism evidence="15 16">
    <name type="scientific">Rhodoblastus acidophilus</name>
    <name type="common">Rhodopseudomonas acidophila</name>
    <dbReference type="NCBI Taxonomy" id="1074"/>
    <lineage>
        <taxon>Bacteria</taxon>
        <taxon>Pseudomonadati</taxon>
        <taxon>Pseudomonadota</taxon>
        <taxon>Alphaproteobacteria</taxon>
        <taxon>Hyphomicrobiales</taxon>
        <taxon>Rhodoblastaceae</taxon>
        <taxon>Rhodoblastus</taxon>
    </lineage>
</organism>
<name>A0A212R257_RHOAC</name>
<keyword evidence="6" id="KW-0067">ATP-binding</keyword>
<dbReference type="GO" id="GO:0016020">
    <property type="term" value="C:membrane"/>
    <property type="evidence" value="ECO:0007669"/>
    <property type="project" value="UniProtKB-SubCell"/>
</dbReference>
<dbReference type="SUPFAM" id="SSF56801">
    <property type="entry name" value="Acetyl-CoA synthetase-like"/>
    <property type="match status" value="1"/>
</dbReference>
<dbReference type="CDD" id="cd05936">
    <property type="entry name" value="FC-FACS_FadD_like"/>
    <property type="match status" value="1"/>
</dbReference>
<evidence type="ECO:0000256" key="1">
    <source>
        <dbReference type="ARBA" id="ARBA00001946"/>
    </source>
</evidence>
<proteinExistence type="predicted"/>
<evidence type="ECO:0000256" key="6">
    <source>
        <dbReference type="ARBA" id="ARBA00022840"/>
    </source>
</evidence>
<evidence type="ECO:0000256" key="3">
    <source>
        <dbReference type="ARBA" id="ARBA00005005"/>
    </source>
</evidence>
<dbReference type="FunFam" id="3.30.300.30:FF:000006">
    <property type="entry name" value="Long-chain-fatty-acid--CoA ligase FadD"/>
    <property type="match status" value="1"/>
</dbReference>
<dbReference type="EMBL" id="FYDG01000002">
    <property type="protein sequence ID" value="SNB66114.1"/>
    <property type="molecule type" value="Genomic_DNA"/>
</dbReference>
<feature type="domain" description="AMP-dependent synthetase/ligase" evidence="13">
    <location>
        <begin position="42"/>
        <end position="425"/>
    </location>
</feature>
<dbReference type="InterPro" id="IPR025110">
    <property type="entry name" value="AMP-bd_C"/>
</dbReference>
<evidence type="ECO:0000256" key="7">
    <source>
        <dbReference type="ARBA" id="ARBA00022842"/>
    </source>
</evidence>
<evidence type="ECO:0000256" key="8">
    <source>
        <dbReference type="ARBA" id="ARBA00023136"/>
    </source>
</evidence>
<keyword evidence="5" id="KW-0547">Nucleotide-binding</keyword>
<keyword evidence="4" id="KW-0436">Ligase</keyword>
<protein>
    <recommendedName>
        <fullName evidence="10">Long-chain-fatty-acid--CoA ligase</fullName>
        <ecNumber evidence="9">6.2.1.3</ecNumber>
    </recommendedName>
    <alternativeName>
        <fullName evidence="11">Long-chain acyl-CoA synthetase</fullName>
    </alternativeName>
</protein>
<dbReference type="PROSITE" id="PS00455">
    <property type="entry name" value="AMP_BINDING"/>
    <property type="match status" value="1"/>
</dbReference>
<feature type="transmembrane region" description="Helical" evidence="12">
    <location>
        <begin position="84"/>
        <end position="109"/>
    </location>
</feature>
<feature type="domain" description="AMP-binding enzyme C-terminal" evidence="14">
    <location>
        <begin position="476"/>
        <end position="550"/>
    </location>
</feature>
<evidence type="ECO:0000256" key="11">
    <source>
        <dbReference type="ARBA" id="ARBA00042773"/>
    </source>
</evidence>
<evidence type="ECO:0000313" key="15">
    <source>
        <dbReference type="EMBL" id="SNB66114.1"/>
    </source>
</evidence>
<keyword evidence="16" id="KW-1185">Reference proteome</keyword>
<comment type="subcellular location">
    <subcellularLocation>
        <location evidence="2">Membrane</location>
        <topology evidence="2">Peripheral membrane protein</topology>
    </subcellularLocation>
</comment>
<evidence type="ECO:0000259" key="14">
    <source>
        <dbReference type="Pfam" id="PF13193"/>
    </source>
</evidence>
<evidence type="ECO:0000256" key="10">
    <source>
        <dbReference type="ARBA" id="ARBA00039545"/>
    </source>
</evidence>
<keyword evidence="12" id="KW-1133">Transmembrane helix</keyword>
<evidence type="ECO:0000256" key="4">
    <source>
        <dbReference type="ARBA" id="ARBA00022598"/>
    </source>
</evidence>
<dbReference type="OrthoDB" id="9803968at2"/>
<dbReference type="InterPro" id="IPR000873">
    <property type="entry name" value="AMP-dep_synth/lig_dom"/>
</dbReference>
<keyword evidence="7" id="KW-0460">Magnesium</keyword>
<gene>
    <name evidence="15" type="ORF">SAMN06265338_102390</name>
</gene>
<dbReference type="Pfam" id="PF00501">
    <property type="entry name" value="AMP-binding"/>
    <property type="match status" value="1"/>
</dbReference>
<dbReference type="EC" id="6.2.1.3" evidence="9"/>
<evidence type="ECO:0000256" key="9">
    <source>
        <dbReference type="ARBA" id="ARBA00026121"/>
    </source>
</evidence>
<dbReference type="Pfam" id="PF13193">
    <property type="entry name" value="AMP-binding_C"/>
    <property type="match status" value="1"/>
</dbReference>
<dbReference type="InterPro" id="IPR042099">
    <property type="entry name" value="ANL_N_sf"/>
</dbReference>
<dbReference type="InterPro" id="IPR050237">
    <property type="entry name" value="ATP-dep_AMP-bd_enzyme"/>
</dbReference>
<dbReference type="GO" id="GO:0005524">
    <property type="term" value="F:ATP binding"/>
    <property type="evidence" value="ECO:0007669"/>
    <property type="project" value="UniProtKB-KW"/>
</dbReference>
<comment type="pathway">
    <text evidence="3">Lipid metabolism; fatty acid beta-oxidation.</text>
</comment>
<dbReference type="Proteomes" id="UP000198418">
    <property type="component" value="Unassembled WGS sequence"/>
</dbReference>
<accession>A0A212R257</accession>
<keyword evidence="12" id="KW-0812">Transmembrane</keyword>
<evidence type="ECO:0000259" key="13">
    <source>
        <dbReference type="Pfam" id="PF00501"/>
    </source>
</evidence>
<evidence type="ECO:0000256" key="2">
    <source>
        <dbReference type="ARBA" id="ARBA00004170"/>
    </source>
</evidence>
<sequence length="560" mass="60702">MNATAELIAARPWLAHYPPGRPLEMSEPPYPTLADLWRGARQKFGGRVVAESFGARLTYEQMGVAADKVAAWLQSKGFKKGERAAIMAPNVMAYPAVMLGVLLAGGVVVNVNPLYTSRELEFQLVDSTPRFLFVLENFGPTVAAVRDRLPVEQVILMAAGDLIGLKGHLVNFVSRRVKKLVPEAPMAGAISFAQVLAEAPRLPAPAPLSGDDLAVLQYTGGTTGTAKGAMLLHRNLVANVQQGADWFGDELPTDTPTVMVTALPLYHIFALTACFWFQILKGGACLLIANPRDIAGFVKTLRKSRFHIFAGVNTLYNALADHPDIKKVDFSAMRLCIAGGMAMQAAVARKWRDLTGKPVLEGYGLSETSPVLCCNRPDIESFTGTVGYPVPSTEISIRDAEGRPVAQGETGEICARGPQVMAGYWDRPLATQAVTTADGFFRTGDGGVLLADGQIKIVDRLKDLIIVSGFNVYPNEVEDVLVEHPDVREAAVVGRPSAASGEEVVAFVVPRDDGLTEESLRAFCRERLTGYKTPRAFIFREDLPKSNVGKVLRRQLKEML</sequence>
<keyword evidence="8 12" id="KW-0472">Membrane</keyword>
<dbReference type="Gene3D" id="3.40.50.12780">
    <property type="entry name" value="N-terminal domain of ligase-like"/>
    <property type="match status" value="1"/>
</dbReference>
<dbReference type="AlphaFoldDB" id="A0A212R257"/>
<evidence type="ECO:0000256" key="5">
    <source>
        <dbReference type="ARBA" id="ARBA00022741"/>
    </source>
</evidence>
<comment type="cofactor">
    <cofactor evidence="1">
        <name>Mg(2+)</name>
        <dbReference type="ChEBI" id="CHEBI:18420"/>
    </cofactor>
</comment>
<dbReference type="RefSeq" id="WP_088519897.1">
    <property type="nucleotide sequence ID" value="NZ_FYDG01000002.1"/>
</dbReference>
<evidence type="ECO:0000313" key="16">
    <source>
        <dbReference type="Proteomes" id="UP000198418"/>
    </source>
</evidence>
<dbReference type="PANTHER" id="PTHR43767">
    <property type="entry name" value="LONG-CHAIN-FATTY-ACID--COA LIGASE"/>
    <property type="match status" value="1"/>
</dbReference>
<reference evidence="16" key="1">
    <citation type="submission" date="2017-06" db="EMBL/GenBank/DDBJ databases">
        <authorList>
            <person name="Varghese N."/>
            <person name="Submissions S."/>
        </authorList>
    </citation>
    <scope>NUCLEOTIDE SEQUENCE [LARGE SCALE GENOMIC DNA]</scope>
    <source>
        <strain evidence="16">DSM 137</strain>
    </source>
</reference>
<evidence type="ECO:0000256" key="12">
    <source>
        <dbReference type="SAM" id="Phobius"/>
    </source>
</evidence>
<dbReference type="GO" id="GO:0004467">
    <property type="term" value="F:long-chain fatty acid-CoA ligase activity"/>
    <property type="evidence" value="ECO:0007669"/>
    <property type="project" value="UniProtKB-EC"/>
</dbReference>